<organism evidence="2 3">
    <name type="scientific">Microbacterium awajiense</name>
    <dbReference type="NCBI Taxonomy" id="415214"/>
    <lineage>
        <taxon>Bacteria</taxon>
        <taxon>Bacillati</taxon>
        <taxon>Actinomycetota</taxon>
        <taxon>Actinomycetes</taxon>
        <taxon>Micrococcales</taxon>
        <taxon>Microbacteriaceae</taxon>
        <taxon>Microbacterium</taxon>
    </lineage>
</organism>
<accession>A0ABP7A8K8</accession>
<dbReference type="EMBL" id="BAAAYU010000001">
    <property type="protein sequence ID" value="GAA3627091.1"/>
    <property type="molecule type" value="Genomic_DNA"/>
</dbReference>
<sequence>MTRAAAWSVPAIAVAAAVPAYAASGAAGSITGRCRSGVLADFDVVVTQADLGTSIQIVLQHSGDGSFGVTAPNGWVLANATASSYTYIAPTLNGALSGTVVANYNLGQNGVATVTATISALSGTPLAGDLSAAVSKRRNGNSDNYMCSVVG</sequence>
<dbReference type="Proteomes" id="UP001501697">
    <property type="component" value="Unassembled WGS sequence"/>
</dbReference>
<gene>
    <name evidence="2" type="ORF">GCM10022200_06840</name>
</gene>
<feature type="signal peptide" evidence="1">
    <location>
        <begin position="1"/>
        <end position="22"/>
    </location>
</feature>
<evidence type="ECO:0000313" key="2">
    <source>
        <dbReference type="EMBL" id="GAA3627091.1"/>
    </source>
</evidence>
<feature type="chain" id="PRO_5045274882" evidence="1">
    <location>
        <begin position="23"/>
        <end position="151"/>
    </location>
</feature>
<name>A0ABP7A8K8_9MICO</name>
<keyword evidence="3" id="KW-1185">Reference proteome</keyword>
<keyword evidence="1" id="KW-0732">Signal</keyword>
<proteinExistence type="predicted"/>
<comment type="caution">
    <text evidence="2">The sequence shown here is derived from an EMBL/GenBank/DDBJ whole genome shotgun (WGS) entry which is preliminary data.</text>
</comment>
<evidence type="ECO:0000256" key="1">
    <source>
        <dbReference type="SAM" id="SignalP"/>
    </source>
</evidence>
<reference evidence="3" key="1">
    <citation type="journal article" date="2019" name="Int. J. Syst. Evol. Microbiol.">
        <title>The Global Catalogue of Microorganisms (GCM) 10K type strain sequencing project: providing services to taxonomists for standard genome sequencing and annotation.</title>
        <authorList>
            <consortium name="The Broad Institute Genomics Platform"/>
            <consortium name="The Broad Institute Genome Sequencing Center for Infectious Disease"/>
            <person name="Wu L."/>
            <person name="Ma J."/>
        </authorList>
    </citation>
    <scope>NUCLEOTIDE SEQUENCE [LARGE SCALE GENOMIC DNA]</scope>
    <source>
        <strain evidence="3">JCM 16544</strain>
    </source>
</reference>
<protein>
    <submittedName>
        <fullName evidence="2">Uncharacterized protein</fullName>
    </submittedName>
</protein>
<evidence type="ECO:0000313" key="3">
    <source>
        <dbReference type="Proteomes" id="UP001501697"/>
    </source>
</evidence>